<evidence type="ECO:0000256" key="1">
    <source>
        <dbReference type="SAM" id="MobiDB-lite"/>
    </source>
</evidence>
<dbReference type="EMBL" id="JANRMI010000007">
    <property type="protein sequence ID" value="MDG0818220.1"/>
    <property type="molecule type" value="Genomic_DNA"/>
</dbReference>
<reference evidence="2" key="1">
    <citation type="submission" date="2022-08" db="EMBL/GenBank/DDBJ databases">
        <title>Novel Bdellovibrio Species Isolated from Svalbard: Designation Bdellovibrio svalbardensis.</title>
        <authorList>
            <person name="Mitchell R.J."/>
            <person name="Choi S.Y."/>
        </authorList>
    </citation>
    <scope>NUCLEOTIDE SEQUENCE</scope>
    <source>
        <strain evidence="2">PAP01</strain>
    </source>
</reference>
<keyword evidence="3" id="KW-1185">Reference proteome</keyword>
<gene>
    <name evidence="2" type="ORF">NWE73_17695</name>
</gene>
<feature type="region of interest" description="Disordered" evidence="1">
    <location>
        <begin position="1"/>
        <end position="23"/>
    </location>
</feature>
<organism evidence="2 3">
    <name type="scientific">Bdellovibrio svalbardensis</name>
    <dbReference type="NCBI Taxonomy" id="2972972"/>
    <lineage>
        <taxon>Bacteria</taxon>
        <taxon>Pseudomonadati</taxon>
        <taxon>Bdellovibrionota</taxon>
        <taxon>Bdellovibrionia</taxon>
        <taxon>Bdellovibrionales</taxon>
        <taxon>Pseudobdellovibrionaceae</taxon>
        <taxon>Bdellovibrio</taxon>
    </lineage>
</organism>
<dbReference type="Proteomes" id="UP001152321">
    <property type="component" value="Unassembled WGS sequence"/>
</dbReference>
<feature type="compositionally biased region" description="Polar residues" evidence="1">
    <location>
        <begin position="7"/>
        <end position="17"/>
    </location>
</feature>
<protein>
    <recommendedName>
        <fullName evidence="4">Transglycosylase SLT domain-containing protein</fullName>
    </recommendedName>
</protein>
<comment type="caution">
    <text evidence="2">The sequence shown here is derived from an EMBL/GenBank/DDBJ whole genome shotgun (WGS) entry which is preliminary data.</text>
</comment>
<evidence type="ECO:0000313" key="2">
    <source>
        <dbReference type="EMBL" id="MDG0818220.1"/>
    </source>
</evidence>
<accession>A0ABT6DMW5</accession>
<evidence type="ECO:0008006" key="4">
    <source>
        <dbReference type="Google" id="ProtNLM"/>
    </source>
</evidence>
<proteinExistence type="predicted"/>
<evidence type="ECO:0000313" key="3">
    <source>
        <dbReference type="Proteomes" id="UP001152321"/>
    </source>
</evidence>
<name>A0ABT6DMW5_9BACT</name>
<sequence length="371" mass="40495">MKANHSFAANTCANDPQGTRGLGKNQSINNALKTANDPLTKAFLASIGKTDCPPPSTPIKTANDINKVVRSALPSGRIKAECIQASMQREVGNLGYSCKKGQPTAFENFKESVPCIDQKTFNFVQYSVNQALKCMSPAEDPIDPRVILRKINNETGFNFYIGYSGGVGIGQLTSDPVNEIAGWWSTSKVRDPKSKRVIKQNKYTPGNAHSILETLAANPNPACAPFKKIIEKELTTPPPSPGSKKNYCSWLSVGEGLGRSLVYGLGYYVYARDHFIKEALADRAPALLKYNDVVNTLTLVAYGPGGPAQAKSLIRTLRLNNRSKPFEVIKQVTQKSDYVSQTNDKMKELMTNMNKTSPTPEDLRGDTCVAP</sequence>